<protein>
    <submittedName>
        <fullName evidence="2">Uncharacterized protein</fullName>
    </submittedName>
</protein>
<gene>
    <name evidence="2" type="ORF">BSL78_00958</name>
</gene>
<organism evidence="2 3">
    <name type="scientific">Stichopus japonicus</name>
    <name type="common">Sea cucumber</name>
    <dbReference type="NCBI Taxonomy" id="307972"/>
    <lineage>
        <taxon>Eukaryota</taxon>
        <taxon>Metazoa</taxon>
        <taxon>Echinodermata</taxon>
        <taxon>Eleutherozoa</taxon>
        <taxon>Echinozoa</taxon>
        <taxon>Holothuroidea</taxon>
        <taxon>Aspidochirotacea</taxon>
        <taxon>Aspidochirotida</taxon>
        <taxon>Stichopodidae</taxon>
        <taxon>Apostichopus</taxon>
    </lineage>
</organism>
<evidence type="ECO:0000313" key="3">
    <source>
        <dbReference type="Proteomes" id="UP000230750"/>
    </source>
</evidence>
<evidence type="ECO:0000313" key="2">
    <source>
        <dbReference type="EMBL" id="PIK62075.1"/>
    </source>
</evidence>
<keyword evidence="1" id="KW-0732">Signal</keyword>
<comment type="caution">
    <text evidence="2">The sequence shown here is derived from an EMBL/GenBank/DDBJ whole genome shotgun (WGS) entry which is preliminary data.</text>
</comment>
<keyword evidence="3" id="KW-1185">Reference proteome</keyword>
<accession>A0A2G8LPA6</accession>
<dbReference type="Proteomes" id="UP000230750">
    <property type="component" value="Unassembled WGS sequence"/>
</dbReference>
<sequence length="198" mass="22012">MHLCQVFLLIAVVVCSLNTVTCRSLRRGPSGHFPRNNGRNRRIRPKVTTTTTTTSRATAVADITNVVMPSPSALTTLCPVSETESTDSASQCAQTTADEFRLVQNVATHVDDALEPLNQRALCRWRYARNNKNNARIPVELPEVTCESRRYNGTYSCREVWSKTLVLYRGDCINGTYTYTVGVEEYATACVPTEVSTQ</sequence>
<dbReference type="AlphaFoldDB" id="A0A2G8LPA6"/>
<dbReference type="SUPFAM" id="SSF57501">
    <property type="entry name" value="Cystine-knot cytokines"/>
    <property type="match status" value="1"/>
</dbReference>
<proteinExistence type="predicted"/>
<dbReference type="Gene3D" id="2.10.90.10">
    <property type="entry name" value="Cystine-knot cytokines"/>
    <property type="match status" value="1"/>
</dbReference>
<reference evidence="2 3" key="1">
    <citation type="journal article" date="2017" name="PLoS Biol.">
        <title>The sea cucumber genome provides insights into morphological evolution and visceral regeneration.</title>
        <authorList>
            <person name="Zhang X."/>
            <person name="Sun L."/>
            <person name="Yuan J."/>
            <person name="Sun Y."/>
            <person name="Gao Y."/>
            <person name="Zhang L."/>
            <person name="Li S."/>
            <person name="Dai H."/>
            <person name="Hamel J.F."/>
            <person name="Liu C."/>
            <person name="Yu Y."/>
            <person name="Liu S."/>
            <person name="Lin W."/>
            <person name="Guo K."/>
            <person name="Jin S."/>
            <person name="Xu P."/>
            <person name="Storey K.B."/>
            <person name="Huan P."/>
            <person name="Zhang T."/>
            <person name="Zhou Y."/>
            <person name="Zhang J."/>
            <person name="Lin C."/>
            <person name="Li X."/>
            <person name="Xing L."/>
            <person name="Huo D."/>
            <person name="Sun M."/>
            <person name="Wang L."/>
            <person name="Mercier A."/>
            <person name="Li F."/>
            <person name="Yang H."/>
            <person name="Xiang J."/>
        </authorList>
    </citation>
    <scope>NUCLEOTIDE SEQUENCE [LARGE SCALE GENOMIC DNA]</scope>
    <source>
        <strain evidence="2">Shaxun</strain>
        <tissue evidence="2">Muscle</tissue>
    </source>
</reference>
<feature type="signal peptide" evidence="1">
    <location>
        <begin position="1"/>
        <end position="22"/>
    </location>
</feature>
<evidence type="ECO:0000256" key="1">
    <source>
        <dbReference type="SAM" id="SignalP"/>
    </source>
</evidence>
<feature type="chain" id="PRO_5013614164" evidence="1">
    <location>
        <begin position="23"/>
        <end position="198"/>
    </location>
</feature>
<dbReference type="EMBL" id="MRZV01000019">
    <property type="protein sequence ID" value="PIK62075.1"/>
    <property type="molecule type" value="Genomic_DNA"/>
</dbReference>
<dbReference type="InterPro" id="IPR029034">
    <property type="entry name" value="Cystine-knot_cytokine"/>
</dbReference>
<name>A0A2G8LPA6_STIJA</name>